<accession>A0AAU9XH22</accession>
<feature type="domain" description="Glycosyl transferase family 1" evidence="7">
    <location>
        <begin position="288"/>
        <end position="424"/>
    </location>
</feature>
<evidence type="ECO:0000256" key="2">
    <source>
        <dbReference type="ARBA" id="ARBA00022676"/>
    </source>
</evidence>
<reference evidence="9 10" key="1">
    <citation type="submission" date="2022-05" db="EMBL/GenBank/DDBJ databases">
        <authorList>
            <consortium name="Genoscope - CEA"/>
            <person name="William W."/>
        </authorList>
    </citation>
    <scope>NUCLEOTIDE SEQUENCE [LARGE SCALE GENOMIC DNA]</scope>
</reference>
<gene>
    <name evidence="9" type="ORF">PMEA_00023365</name>
</gene>
<evidence type="ECO:0000256" key="1">
    <source>
        <dbReference type="ARBA" id="ARBA00009481"/>
    </source>
</evidence>
<feature type="domain" description="tRNA-queuosine alpha-mannosyltransferase N-terminal" evidence="8">
    <location>
        <begin position="78"/>
        <end position="244"/>
    </location>
</feature>
<comment type="similarity">
    <text evidence="1">Belongs to the glycosyltransferase group 1 family. Glycosyltransferase 4 subfamily.</text>
</comment>
<dbReference type="AlphaFoldDB" id="A0AAU9XH22"/>
<evidence type="ECO:0000259" key="8">
    <source>
        <dbReference type="Pfam" id="PF12038"/>
    </source>
</evidence>
<dbReference type="Pfam" id="PF00534">
    <property type="entry name" value="Glycos_transf_1"/>
    <property type="match status" value="1"/>
</dbReference>
<dbReference type="PANTHER" id="PTHR13615">
    <property type="entry name" value="GLYCOSYLTRANSFERASE-LIKE 1"/>
    <property type="match status" value="1"/>
</dbReference>
<evidence type="ECO:0000256" key="3">
    <source>
        <dbReference type="ARBA" id="ARBA00022679"/>
    </source>
</evidence>
<dbReference type="InterPro" id="IPR001296">
    <property type="entry name" value="Glyco_trans_1"/>
</dbReference>
<evidence type="ECO:0000313" key="10">
    <source>
        <dbReference type="Proteomes" id="UP001159428"/>
    </source>
</evidence>
<comment type="catalytic activity">
    <reaction evidence="6">
        <text>queuosine(34) in tRNA(Asp) + GDP-alpha-D-mannose = O-4''-alpha-D-mannosylqueuosine(34) in tRNA(Asp) + GDP + H(+)</text>
        <dbReference type="Rhea" id="RHEA:12885"/>
        <dbReference type="Rhea" id="RHEA-COMP:18572"/>
        <dbReference type="Rhea" id="RHEA-COMP:18581"/>
        <dbReference type="ChEBI" id="CHEBI:15378"/>
        <dbReference type="ChEBI" id="CHEBI:57527"/>
        <dbReference type="ChEBI" id="CHEBI:58189"/>
        <dbReference type="ChEBI" id="CHEBI:194431"/>
        <dbReference type="ChEBI" id="CHEBI:194442"/>
        <dbReference type="EC" id="2.4.1.110"/>
    </reaction>
    <physiologicalReaction direction="left-to-right" evidence="6">
        <dbReference type="Rhea" id="RHEA:12886"/>
    </physiologicalReaction>
</comment>
<dbReference type="PANTHER" id="PTHR13615:SF3">
    <property type="entry name" value="GLYCOSYLTRANSFERASE-LIKE DOMAIN-CONTAINING PROTEIN 1"/>
    <property type="match status" value="1"/>
</dbReference>
<keyword evidence="2" id="KW-0328">Glycosyltransferase</keyword>
<dbReference type="Proteomes" id="UP001159428">
    <property type="component" value="Unassembled WGS sequence"/>
</dbReference>
<dbReference type="InterPro" id="IPR051862">
    <property type="entry name" value="GT-like_domain_containing_1"/>
</dbReference>
<dbReference type="GO" id="GO:0016438">
    <property type="term" value="F:tRNA-queuosine(34) beta-mannosyltransferase activity"/>
    <property type="evidence" value="ECO:0007669"/>
    <property type="project" value="UniProtKB-EC"/>
</dbReference>
<evidence type="ECO:0000259" key="7">
    <source>
        <dbReference type="Pfam" id="PF00534"/>
    </source>
</evidence>
<evidence type="ECO:0000256" key="4">
    <source>
        <dbReference type="ARBA" id="ARBA00044517"/>
    </source>
</evidence>
<organism evidence="9 10">
    <name type="scientific">Pocillopora meandrina</name>
    <dbReference type="NCBI Taxonomy" id="46732"/>
    <lineage>
        <taxon>Eukaryota</taxon>
        <taxon>Metazoa</taxon>
        <taxon>Cnidaria</taxon>
        <taxon>Anthozoa</taxon>
        <taxon>Hexacorallia</taxon>
        <taxon>Scleractinia</taxon>
        <taxon>Astrocoeniina</taxon>
        <taxon>Pocilloporidae</taxon>
        <taxon>Pocillopora</taxon>
    </lineage>
</organism>
<protein>
    <recommendedName>
        <fullName evidence="5">tRNA-queuosine alpha-mannosyltransferase</fullName>
        <ecNumber evidence="4">2.4.1.110</ecNumber>
    </recommendedName>
</protein>
<dbReference type="EMBL" id="CALNXJ010000043">
    <property type="protein sequence ID" value="CAH3147385.1"/>
    <property type="molecule type" value="Genomic_DNA"/>
</dbReference>
<keyword evidence="10" id="KW-1185">Reference proteome</keyword>
<proteinExistence type="inferred from homology"/>
<evidence type="ECO:0000313" key="9">
    <source>
        <dbReference type="EMBL" id="CAH3147385.1"/>
    </source>
</evidence>
<dbReference type="Pfam" id="PF12038">
    <property type="entry name" value="QTMAN_N"/>
    <property type="match status" value="1"/>
</dbReference>
<name>A0AAU9XH22_9CNID</name>
<dbReference type="SUPFAM" id="SSF53756">
    <property type="entry name" value="UDP-Glycosyltransferase/glycogen phosphorylase"/>
    <property type="match status" value="1"/>
</dbReference>
<dbReference type="EC" id="2.4.1.110" evidence="4"/>
<dbReference type="CDD" id="cd01635">
    <property type="entry name" value="Glycosyltransferase_GTB-type"/>
    <property type="match status" value="1"/>
</dbReference>
<dbReference type="Gene3D" id="3.40.50.2000">
    <property type="entry name" value="Glycogen Phosphorylase B"/>
    <property type="match status" value="1"/>
</dbReference>
<evidence type="ECO:0000256" key="6">
    <source>
        <dbReference type="ARBA" id="ARBA00048439"/>
    </source>
</evidence>
<evidence type="ECO:0000256" key="5">
    <source>
        <dbReference type="ARBA" id="ARBA00044539"/>
    </source>
</evidence>
<sequence>MEKVYQLRGTGVSRTKAILYDGLFRPQRPDGSLSCGSPLTIRTFHIACLMELSSYDGKPSDLSGNENTENCDVHLGIVLIIEPFYGGSHKQLNDLLIKEVPGCKLYSLPAKKWHWRMRTSALYFYQNIPAACNSTYKVLFASSVLNLAELMALRPDLTQLKKVLYFHENQLIYPVRKQQERDFQFGYNQILSCLVADVMVFNSQFNMESFLSSIKSFLKLMPDNQPKELDQIIRPKYRVVHFPLMEPEIGTAEYKGEQYDIPLEQTLDAEDEELDQPVDSTVSRPLHVVWAHRWEHDKGPELFFCTLYQLAEQGLDFKVSVLGETFSEAPGIFEEACRRIHDHILHWVYQESRKVYISILKAADVAVSTAEHEFFGVSMLEAVQYGCYPLCPNKLVYPEIFPSEYLYSTPQQLSKKLRYFCRNPRHVRSHKVAVSH</sequence>
<keyword evidence="3" id="KW-0808">Transferase</keyword>
<comment type="caution">
    <text evidence="9">The sequence shown here is derived from an EMBL/GenBank/DDBJ whole genome shotgun (WGS) entry which is preliminary data.</text>
</comment>
<dbReference type="InterPro" id="IPR022701">
    <property type="entry name" value="QTMAN_N"/>
</dbReference>